<dbReference type="InterPro" id="IPR003601">
    <property type="entry name" value="Topo_IA_2"/>
</dbReference>
<evidence type="ECO:0000256" key="12">
    <source>
        <dbReference type="ARBA" id="ARBA00030003"/>
    </source>
</evidence>
<keyword evidence="8" id="KW-0460">Magnesium</keyword>
<evidence type="ECO:0000256" key="15">
    <source>
        <dbReference type="ARBA" id="ARBA00032877"/>
    </source>
</evidence>
<dbReference type="Gene3D" id="3.30.65.10">
    <property type="entry name" value="Bacterial Topoisomerase I, domain 1"/>
    <property type="match status" value="1"/>
</dbReference>
<keyword evidence="9" id="KW-0799">Topoisomerase</keyword>
<evidence type="ECO:0000313" key="17">
    <source>
        <dbReference type="EMBL" id="PFD16699.1"/>
    </source>
</evidence>
<evidence type="ECO:0000313" key="18">
    <source>
        <dbReference type="Proteomes" id="UP000219743"/>
    </source>
</evidence>
<gene>
    <name evidence="17" type="ORF">CN263_26385</name>
</gene>
<dbReference type="SUPFAM" id="SSF57783">
    <property type="entry name" value="Zinc beta-ribbon"/>
    <property type="match status" value="1"/>
</dbReference>
<dbReference type="NCBIfam" id="TIGR01056">
    <property type="entry name" value="topB"/>
    <property type="match status" value="1"/>
</dbReference>
<evidence type="ECO:0000256" key="14">
    <source>
        <dbReference type="ARBA" id="ARBA00032235"/>
    </source>
</evidence>
<dbReference type="NCBIfam" id="NF005829">
    <property type="entry name" value="PRK07726.1"/>
    <property type="match status" value="1"/>
</dbReference>
<dbReference type="Gene3D" id="3.40.50.140">
    <property type="match status" value="1"/>
</dbReference>
<dbReference type="GO" id="GO:0006265">
    <property type="term" value="P:DNA topological change"/>
    <property type="evidence" value="ECO:0007669"/>
    <property type="project" value="InterPro"/>
</dbReference>
<dbReference type="GO" id="GO:0003677">
    <property type="term" value="F:DNA binding"/>
    <property type="evidence" value="ECO:0007669"/>
    <property type="project" value="UniProtKB-KW"/>
</dbReference>
<evidence type="ECO:0000256" key="2">
    <source>
        <dbReference type="ARBA" id="ARBA00009446"/>
    </source>
</evidence>
<dbReference type="InterPro" id="IPR006171">
    <property type="entry name" value="TOPRIM_dom"/>
</dbReference>
<proteinExistence type="inferred from homology"/>
<evidence type="ECO:0000256" key="10">
    <source>
        <dbReference type="ARBA" id="ARBA00023125"/>
    </source>
</evidence>
<keyword evidence="6" id="KW-0863">Zinc-finger</keyword>
<dbReference type="InterPro" id="IPR005738">
    <property type="entry name" value="TopoIII"/>
</dbReference>
<dbReference type="SMART" id="SM00493">
    <property type="entry name" value="TOPRIM"/>
    <property type="match status" value="1"/>
</dbReference>
<evidence type="ECO:0000256" key="1">
    <source>
        <dbReference type="ARBA" id="ARBA00000213"/>
    </source>
</evidence>
<protein>
    <recommendedName>
        <fullName evidence="3">DNA topoisomerase</fullName>
        <ecNumber evidence="3">5.6.2.1</ecNumber>
    </recommendedName>
    <alternativeName>
        <fullName evidence="15">Omega-protein</fullName>
    </alternativeName>
    <alternativeName>
        <fullName evidence="14">Relaxing enzyme</fullName>
    </alternativeName>
    <alternativeName>
        <fullName evidence="12">Swivelase</fullName>
    </alternativeName>
    <alternativeName>
        <fullName evidence="13">Untwisting enzyme</fullName>
    </alternativeName>
</protein>
<name>A0A9X6VGU0_BACCE</name>
<dbReference type="InterPro" id="IPR013498">
    <property type="entry name" value="Topo_IA_Znf"/>
</dbReference>
<evidence type="ECO:0000256" key="9">
    <source>
        <dbReference type="ARBA" id="ARBA00023029"/>
    </source>
</evidence>
<evidence type="ECO:0000256" key="4">
    <source>
        <dbReference type="ARBA" id="ARBA00022723"/>
    </source>
</evidence>
<dbReference type="GO" id="GO:0003917">
    <property type="term" value="F:DNA topoisomerase type I (single strand cut, ATP-independent) activity"/>
    <property type="evidence" value="ECO:0007669"/>
    <property type="project" value="UniProtKB-EC"/>
</dbReference>
<comment type="caution">
    <text evidence="17">The sequence shown here is derived from an EMBL/GenBank/DDBJ whole genome shotgun (WGS) entry which is preliminary data.</text>
</comment>
<keyword evidence="5" id="KW-0677">Repeat</keyword>
<dbReference type="PRINTS" id="PR00417">
    <property type="entry name" value="PRTPISMRASEI"/>
</dbReference>
<evidence type="ECO:0000256" key="6">
    <source>
        <dbReference type="ARBA" id="ARBA00022771"/>
    </source>
</evidence>
<dbReference type="InterPro" id="IPR023405">
    <property type="entry name" value="Topo_IA_core_domain"/>
</dbReference>
<dbReference type="Pfam" id="PF01131">
    <property type="entry name" value="Topoisom_bac"/>
    <property type="match status" value="1"/>
</dbReference>
<dbReference type="SUPFAM" id="SSF56712">
    <property type="entry name" value="Prokaryotic type I DNA topoisomerase"/>
    <property type="match status" value="1"/>
</dbReference>
<feature type="domain" description="Topo IA-type catalytic" evidence="16">
    <location>
        <begin position="161"/>
        <end position="606"/>
    </location>
</feature>
<reference evidence="17 18" key="1">
    <citation type="submission" date="2017-09" db="EMBL/GenBank/DDBJ databases">
        <title>Large-scale bioinformatics analysis of Bacillus genomes uncovers conserved roles of natural products in bacterial physiology.</title>
        <authorList>
            <consortium name="Agbiome Team Llc"/>
            <person name="Bleich R.M."/>
            <person name="Kirk G.J."/>
            <person name="Santa Maria K.C."/>
            <person name="Allen S.E."/>
            <person name="Farag S."/>
            <person name="Shank E.A."/>
            <person name="Bowers A."/>
        </authorList>
    </citation>
    <scope>NUCLEOTIDE SEQUENCE [LARGE SCALE GENOMIC DNA]</scope>
    <source>
        <strain evidence="17 18">AFS024404</strain>
    </source>
</reference>
<dbReference type="SMART" id="SM00437">
    <property type="entry name" value="TOP1Ac"/>
    <property type="match status" value="1"/>
</dbReference>
<dbReference type="EC" id="5.6.2.1" evidence="3"/>
<dbReference type="AlphaFoldDB" id="A0A9X6VGU0"/>
<dbReference type="GO" id="GO:0043597">
    <property type="term" value="C:cytoplasmic replication fork"/>
    <property type="evidence" value="ECO:0007669"/>
    <property type="project" value="TreeGrafter"/>
</dbReference>
<dbReference type="CDD" id="cd00186">
    <property type="entry name" value="TOP1Ac"/>
    <property type="match status" value="1"/>
</dbReference>
<dbReference type="EMBL" id="NTRC01000030">
    <property type="protein sequence ID" value="PFD16699.1"/>
    <property type="molecule type" value="Genomic_DNA"/>
</dbReference>
<dbReference type="PANTHER" id="PTHR11390">
    <property type="entry name" value="PROKARYOTIC DNA TOPOISOMERASE"/>
    <property type="match status" value="1"/>
</dbReference>
<dbReference type="Pfam" id="PF01396">
    <property type="entry name" value="Zn_ribbon_Top1"/>
    <property type="match status" value="1"/>
</dbReference>
<comment type="catalytic activity">
    <reaction evidence="1">
        <text>ATP-independent breakage of single-stranded DNA, followed by passage and rejoining.</text>
        <dbReference type="EC" id="5.6.2.1"/>
    </reaction>
</comment>
<dbReference type="Pfam" id="PF01751">
    <property type="entry name" value="Toprim"/>
    <property type="match status" value="1"/>
</dbReference>
<evidence type="ECO:0000256" key="5">
    <source>
        <dbReference type="ARBA" id="ARBA00022737"/>
    </source>
</evidence>
<dbReference type="InterPro" id="IPR003602">
    <property type="entry name" value="Topo_IA_DNA-bd_dom"/>
</dbReference>
<dbReference type="Gene3D" id="1.10.290.10">
    <property type="entry name" value="Topoisomerase I, domain 4"/>
    <property type="match status" value="1"/>
</dbReference>
<dbReference type="RefSeq" id="WP_098330437.1">
    <property type="nucleotide sequence ID" value="NZ_NTRC01000030.1"/>
</dbReference>
<dbReference type="Gene3D" id="1.10.460.10">
    <property type="entry name" value="Topoisomerase I, domain 2"/>
    <property type="match status" value="1"/>
</dbReference>
<dbReference type="GO" id="GO:0006281">
    <property type="term" value="P:DNA repair"/>
    <property type="evidence" value="ECO:0007669"/>
    <property type="project" value="TreeGrafter"/>
</dbReference>
<evidence type="ECO:0000256" key="8">
    <source>
        <dbReference type="ARBA" id="ARBA00022842"/>
    </source>
</evidence>
<sequence length="718" mass="81992">MSNCVILAEKPSQALAYANAMKNSEKKDGYFIIKDSILPNGEAILTFGVGHLVELVPPGHYKQEWEKWNLESLPIFPSSFEFQVAKATQKQFKIVANLLKSAEMIIVGTDPDVEGENIAWSIITEADAYSEDKIYKRLWIKSLEKDAIREGFKNLRNGLDFIPLYQRGKARQLSDWLIGMNGSPLFSMNLQKRGIKGTFSLGRVQTPTLYMIYQRQQEIENFKKEPFFELEGVIAAKQGNFKALLSPSERFKNEAEAITFINEKNAQKGVQDGIIKNVEKKEKKTGSPSLFSLSSLQSKINQMYKASASDTLKAVQKLYEARLLTYPRTDTPFITKNEFSYLKANLDSYKSFLNINLDTPHLEPRKKYVDETKVQEHYAIILTKQVPSKEKFEGLSELQQKIYMLIARTTVAMFLPDYKFEETVIEVQTGELIFKAKGQVPLEQGWKLLFSNESNEEEKKEKESVLPNVQKDEDVKVDIHLVQKETQPPKLFTEGTIITAMKTAGKTVDDEEAQKLLKEIEGIGTEATRADILETLKKKEYIGSQKNNLIVTEKGKVLCRAVEGEKLLTSAEMTAKWETYLKKIERKEGNVETFLTNIQKFIVHLIEQVPDYIKTLDIKEYEVQKQKEEEKSIVGKCPKCGSDIKVRKSFYGCSNYPECKFSLPDNFRKKKLGKTNVKNLLEGKETVIKNIKKADKKTYNAVVKLNEKGFIDFVSFAK</sequence>
<dbReference type="SMART" id="SM00436">
    <property type="entry name" value="TOP1Bc"/>
    <property type="match status" value="1"/>
</dbReference>
<keyword evidence="10" id="KW-0238">DNA-binding</keyword>
<comment type="similarity">
    <text evidence="2">Belongs to the type IA topoisomerase family.</text>
</comment>
<dbReference type="InterPro" id="IPR034144">
    <property type="entry name" value="TOPRIM_TopoIII"/>
</dbReference>
<dbReference type="PROSITE" id="PS00396">
    <property type="entry name" value="TOPO_IA_1"/>
    <property type="match status" value="1"/>
</dbReference>
<dbReference type="Gene3D" id="2.70.20.10">
    <property type="entry name" value="Topoisomerase I, domain 3"/>
    <property type="match status" value="1"/>
</dbReference>
<keyword evidence="7" id="KW-0862">Zinc</keyword>
<dbReference type="Proteomes" id="UP000219743">
    <property type="component" value="Unassembled WGS sequence"/>
</dbReference>
<dbReference type="InterPro" id="IPR013826">
    <property type="entry name" value="Topo_IA_cen_sub3"/>
</dbReference>
<evidence type="ECO:0000256" key="7">
    <source>
        <dbReference type="ARBA" id="ARBA00022833"/>
    </source>
</evidence>
<dbReference type="InterPro" id="IPR013825">
    <property type="entry name" value="Topo_IA_cen_sub2"/>
</dbReference>
<dbReference type="GO" id="GO:0006310">
    <property type="term" value="P:DNA recombination"/>
    <property type="evidence" value="ECO:0007669"/>
    <property type="project" value="TreeGrafter"/>
</dbReference>
<dbReference type="PANTHER" id="PTHR11390:SF21">
    <property type="entry name" value="DNA TOPOISOMERASE 3-ALPHA"/>
    <property type="match status" value="1"/>
</dbReference>
<dbReference type="GO" id="GO:0008270">
    <property type="term" value="F:zinc ion binding"/>
    <property type="evidence" value="ECO:0007669"/>
    <property type="project" value="UniProtKB-KW"/>
</dbReference>
<evidence type="ECO:0000256" key="3">
    <source>
        <dbReference type="ARBA" id="ARBA00012891"/>
    </source>
</evidence>
<keyword evidence="11" id="KW-0413">Isomerase</keyword>
<dbReference type="CDD" id="cd03362">
    <property type="entry name" value="TOPRIM_TopoIA_TopoIII"/>
    <property type="match status" value="1"/>
</dbReference>
<evidence type="ECO:0000256" key="13">
    <source>
        <dbReference type="ARBA" id="ARBA00031985"/>
    </source>
</evidence>
<keyword evidence="4" id="KW-0479">Metal-binding</keyword>
<dbReference type="InterPro" id="IPR023406">
    <property type="entry name" value="Topo_IA_AS"/>
</dbReference>
<dbReference type="PROSITE" id="PS52039">
    <property type="entry name" value="TOPO_IA_2"/>
    <property type="match status" value="1"/>
</dbReference>
<accession>A0A9X6VGU0</accession>
<evidence type="ECO:0000256" key="11">
    <source>
        <dbReference type="ARBA" id="ARBA00023235"/>
    </source>
</evidence>
<dbReference type="InterPro" id="IPR000380">
    <property type="entry name" value="Topo_IA"/>
</dbReference>
<dbReference type="InterPro" id="IPR013824">
    <property type="entry name" value="Topo_IA_cen_sub1"/>
</dbReference>
<organism evidence="17 18">
    <name type="scientific">Bacillus cereus</name>
    <dbReference type="NCBI Taxonomy" id="1396"/>
    <lineage>
        <taxon>Bacteria</taxon>
        <taxon>Bacillati</taxon>
        <taxon>Bacillota</taxon>
        <taxon>Bacilli</taxon>
        <taxon>Bacillales</taxon>
        <taxon>Bacillaceae</taxon>
        <taxon>Bacillus</taxon>
        <taxon>Bacillus cereus group</taxon>
    </lineage>
</organism>
<evidence type="ECO:0000259" key="16">
    <source>
        <dbReference type="PROSITE" id="PS52039"/>
    </source>
</evidence>
<dbReference type="InterPro" id="IPR013497">
    <property type="entry name" value="Topo_IA_cen"/>
</dbReference>